<dbReference type="GO" id="GO:0003723">
    <property type="term" value="F:RNA binding"/>
    <property type="evidence" value="ECO:0007669"/>
    <property type="project" value="UniProtKB-UniRule"/>
</dbReference>
<evidence type="ECO:0000313" key="8">
    <source>
        <dbReference type="EMBL" id="CAG8471528.1"/>
    </source>
</evidence>
<dbReference type="InterPro" id="IPR007146">
    <property type="entry name" value="Sas10/Utp3/C1D"/>
</dbReference>
<comment type="caution">
    <text evidence="8">The sequence shown here is derived from an EMBL/GenBank/DDBJ whole genome shotgun (WGS) entry which is preliminary data.</text>
</comment>
<evidence type="ECO:0000256" key="4">
    <source>
        <dbReference type="ARBA" id="ARBA00022884"/>
    </source>
</evidence>
<keyword evidence="9" id="KW-1185">Reference proteome</keyword>
<keyword evidence="3 6" id="KW-0698">rRNA processing</keyword>
<evidence type="ECO:0000313" key="9">
    <source>
        <dbReference type="Proteomes" id="UP000789572"/>
    </source>
</evidence>
<evidence type="ECO:0000256" key="2">
    <source>
        <dbReference type="ARBA" id="ARBA00009154"/>
    </source>
</evidence>
<dbReference type="PANTHER" id="PTHR15341">
    <property type="entry name" value="SUN-COR STEROID HORMONE RECEPTOR CO-REPRESSOR"/>
    <property type="match status" value="1"/>
</dbReference>
<organism evidence="8 9">
    <name type="scientific">Paraglomus occultum</name>
    <dbReference type="NCBI Taxonomy" id="144539"/>
    <lineage>
        <taxon>Eukaryota</taxon>
        <taxon>Fungi</taxon>
        <taxon>Fungi incertae sedis</taxon>
        <taxon>Mucoromycota</taxon>
        <taxon>Glomeromycotina</taxon>
        <taxon>Glomeromycetes</taxon>
        <taxon>Paraglomerales</taxon>
        <taxon>Paraglomeraceae</taxon>
        <taxon>Paraglomus</taxon>
    </lineage>
</organism>
<evidence type="ECO:0000256" key="1">
    <source>
        <dbReference type="ARBA" id="ARBA00004123"/>
    </source>
</evidence>
<keyword evidence="5 6" id="KW-0539">Nucleus</keyword>
<dbReference type="GO" id="GO:0003677">
    <property type="term" value="F:DNA binding"/>
    <property type="evidence" value="ECO:0007669"/>
    <property type="project" value="TreeGrafter"/>
</dbReference>
<dbReference type="Proteomes" id="UP000789572">
    <property type="component" value="Unassembled WGS sequence"/>
</dbReference>
<comment type="similarity">
    <text evidence="2 6">Belongs to the C1D family.</text>
</comment>
<dbReference type="GO" id="GO:0000460">
    <property type="term" value="P:maturation of 5.8S rRNA"/>
    <property type="evidence" value="ECO:0007669"/>
    <property type="project" value="TreeGrafter"/>
</dbReference>
<gene>
    <name evidence="8" type="ORF">POCULU_LOCUS1068</name>
</gene>
<evidence type="ECO:0000256" key="7">
    <source>
        <dbReference type="SAM" id="MobiDB-lite"/>
    </source>
</evidence>
<feature type="region of interest" description="Disordered" evidence="7">
    <location>
        <begin position="112"/>
        <end position="140"/>
    </location>
</feature>
<evidence type="ECO:0000256" key="5">
    <source>
        <dbReference type="ARBA" id="ARBA00023242"/>
    </source>
</evidence>
<dbReference type="GO" id="GO:0000178">
    <property type="term" value="C:exosome (RNase complex)"/>
    <property type="evidence" value="ECO:0007669"/>
    <property type="project" value="TreeGrafter"/>
</dbReference>
<dbReference type="AlphaFoldDB" id="A0A9N8W5G6"/>
<proteinExistence type="inferred from homology"/>
<name>A0A9N8W5G6_9GLOM</name>
<dbReference type="EMBL" id="CAJVPJ010000070">
    <property type="protein sequence ID" value="CAG8471528.1"/>
    <property type="molecule type" value="Genomic_DNA"/>
</dbReference>
<dbReference type="PANTHER" id="PTHR15341:SF3">
    <property type="entry name" value="NUCLEAR NUCLEIC ACID-BINDING PROTEIN C1D"/>
    <property type="match status" value="1"/>
</dbReference>
<accession>A0A9N8W5G6</accession>
<comment type="subcellular location">
    <subcellularLocation>
        <location evidence="1 6">Nucleus</location>
    </subcellularLocation>
</comment>
<comment type="function">
    <text evidence="6">Required for exosome-dependent processing of pre-rRNA and small nucleolar RNA (snRNA) precursors. Involved in processing of 35S pre-rRNA at the A0, A1 and A2 sites.</text>
</comment>
<dbReference type="InterPro" id="IPR011082">
    <property type="entry name" value="Exosome-assoc_fac/DNA_repair"/>
</dbReference>
<dbReference type="GO" id="GO:0010468">
    <property type="term" value="P:regulation of gene expression"/>
    <property type="evidence" value="ECO:0007669"/>
    <property type="project" value="TreeGrafter"/>
</dbReference>
<keyword evidence="4 6" id="KW-0694">RNA-binding</keyword>
<dbReference type="OrthoDB" id="10261072at2759"/>
<dbReference type="Pfam" id="PF04000">
    <property type="entry name" value="Sas10_Utp3"/>
    <property type="match status" value="1"/>
</dbReference>
<sequence>MPIDDMNLQDYVQGYEQSLDSFTEILEPLLNTPMEEITAKLDVIERARVQLSLTARLNIIVYLQTNAVDPKSHPVVEQLKRVERYSKLVENTINPPKPTLSLNKSAASRFIKHSLPADDDNKSKKRARSDANDEEDLVKI</sequence>
<evidence type="ECO:0000256" key="6">
    <source>
        <dbReference type="RuleBase" id="RU368003"/>
    </source>
</evidence>
<dbReference type="GO" id="GO:0005730">
    <property type="term" value="C:nucleolus"/>
    <property type="evidence" value="ECO:0007669"/>
    <property type="project" value="TreeGrafter"/>
</dbReference>
<reference evidence="8" key="1">
    <citation type="submission" date="2021-06" db="EMBL/GenBank/DDBJ databases">
        <authorList>
            <person name="Kallberg Y."/>
            <person name="Tangrot J."/>
            <person name="Rosling A."/>
        </authorList>
    </citation>
    <scope>NUCLEOTIDE SEQUENCE</scope>
    <source>
        <strain evidence="8">IA702</strain>
    </source>
</reference>
<evidence type="ECO:0000256" key="3">
    <source>
        <dbReference type="ARBA" id="ARBA00022552"/>
    </source>
</evidence>
<protein>
    <recommendedName>
        <fullName evidence="6">Exosome complex protein</fullName>
    </recommendedName>
</protein>